<accession>A0A6A4TQC2</accession>
<dbReference type="EMBL" id="VEVO01000001">
    <property type="protein sequence ID" value="KAF0046558.1"/>
    <property type="molecule type" value="Genomic_DNA"/>
</dbReference>
<sequence>MSQRANGADRGVSLVSEAARRLESRIFVPSSSHLQLCCGASMQLHEHDSTWSDLEIMRLTRLTRFFDLTAKPSSTLLDMRSDSGTDGGVASDEIFYTRFDAFMTNDSIMSVFVNTGSSGSPPGGRQTEHGPNF</sequence>
<evidence type="ECO:0000313" key="3">
    <source>
        <dbReference type="Proteomes" id="UP000438429"/>
    </source>
</evidence>
<proteinExistence type="predicted"/>
<feature type="region of interest" description="Disordered" evidence="1">
    <location>
        <begin position="114"/>
        <end position="133"/>
    </location>
</feature>
<evidence type="ECO:0000313" key="2">
    <source>
        <dbReference type="EMBL" id="KAF0046558.1"/>
    </source>
</evidence>
<comment type="caution">
    <text evidence="2">The sequence shown here is derived from an EMBL/GenBank/DDBJ whole genome shotgun (WGS) entry which is preliminary data.</text>
</comment>
<evidence type="ECO:0000256" key="1">
    <source>
        <dbReference type="SAM" id="MobiDB-lite"/>
    </source>
</evidence>
<dbReference type="AlphaFoldDB" id="A0A6A4TQC2"/>
<name>A0A6A4TQC2_SCOMX</name>
<organism evidence="2 3">
    <name type="scientific">Scophthalmus maximus</name>
    <name type="common">Turbot</name>
    <name type="synonym">Psetta maxima</name>
    <dbReference type="NCBI Taxonomy" id="52904"/>
    <lineage>
        <taxon>Eukaryota</taxon>
        <taxon>Metazoa</taxon>
        <taxon>Chordata</taxon>
        <taxon>Craniata</taxon>
        <taxon>Vertebrata</taxon>
        <taxon>Euteleostomi</taxon>
        <taxon>Actinopterygii</taxon>
        <taxon>Neopterygii</taxon>
        <taxon>Teleostei</taxon>
        <taxon>Neoteleostei</taxon>
        <taxon>Acanthomorphata</taxon>
        <taxon>Carangaria</taxon>
        <taxon>Pleuronectiformes</taxon>
        <taxon>Pleuronectoidei</taxon>
        <taxon>Scophthalmidae</taxon>
        <taxon>Scophthalmus</taxon>
    </lineage>
</organism>
<protein>
    <submittedName>
        <fullName evidence="2">Uncharacterized protein</fullName>
    </submittedName>
</protein>
<dbReference type="Proteomes" id="UP000438429">
    <property type="component" value="Unassembled WGS sequence"/>
</dbReference>
<gene>
    <name evidence="2" type="ORF">F2P81_000191</name>
</gene>
<reference evidence="2 3" key="1">
    <citation type="submission" date="2019-06" db="EMBL/GenBank/DDBJ databases">
        <title>Draft genomes of female and male turbot (Scophthalmus maximus).</title>
        <authorList>
            <person name="Xu H."/>
            <person name="Xu X.-W."/>
            <person name="Shao C."/>
            <person name="Chen S."/>
        </authorList>
    </citation>
    <scope>NUCLEOTIDE SEQUENCE [LARGE SCALE GENOMIC DNA]</scope>
    <source>
        <strain evidence="2">Ysfricsl-2016a</strain>
        <tissue evidence="2">Blood</tissue>
    </source>
</reference>